<organism evidence="2 3">
    <name type="scientific">Anaeramoeba ignava</name>
    <name type="common">Anaerobic marine amoeba</name>
    <dbReference type="NCBI Taxonomy" id="1746090"/>
    <lineage>
        <taxon>Eukaryota</taxon>
        <taxon>Metamonada</taxon>
        <taxon>Anaeramoebidae</taxon>
        <taxon>Anaeramoeba</taxon>
    </lineage>
</organism>
<comment type="caution">
    <text evidence="2">The sequence shown here is derived from an EMBL/GenBank/DDBJ whole genome shotgun (WGS) entry which is preliminary data.</text>
</comment>
<keyword evidence="3" id="KW-1185">Reference proteome</keyword>
<dbReference type="EMBL" id="JAPDFW010000074">
    <property type="protein sequence ID" value="KAJ5073502.1"/>
    <property type="molecule type" value="Genomic_DNA"/>
</dbReference>
<keyword evidence="1" id="KW-0175">Coiled coil</keyword>
<protein>
    <submittedName>
        <fullName evidence="2">Uncharacterized protein</fullName>
    </submittedName>
</protein>
<dbReference type="AlphaFoldDB" id="A0A9Q0LIG7"/>
<evidence type="ECO:0000313" key="2">
    <source>
        <dbReference type="EMBL" id="KAJ5073502.1"/>
    </source>
</evidence>
<feature type="coiled-coil region" evidence="1">
    <location>
        <begin position="211"/>
        <end position="270"/>
    </location>
</feature>
<dbReference type="Proteomes" id="UP001149090">
    <property type="component" value="Unassembled WGS sequence"/>
</dbReference>
<evidence type="ECO:0000313" key="3">
    <source>
        <dbReference type="Proteomes" id="UP001149090"/>
    </source>
</evidence>
<reference evidence="2" key="1">
    <citation type="submission" date="2022-10" db="EMBL/GenBank/DDBJ databases">
        <title>Novel sulphate-reducing endosymbionts in the free-living metamonad Anaeramoeba.</title>
        <authorList>
            <person name="Jerlstrom-Hultqvist J."/>
            <person name="Cepicka I."/>
            <person name="Gallot-Lavallee L."/>
            <person name="Salas-Leiva D."/>
            <person name="Curtis B.A."/>
            <person name="Zahonova K."/>
            <person name="Pipaliya S."/>
            <person name="Dacks J."/>
            <person name="Roger A.J."/>
        </authorList>
    </citation>
    <scope>NUCLEOTIDE SEQUENCE</scope>
    <source>
        <strain evidence="2">BMAN</strain>
    </source>
</reference>
<sequence>MGNQFSLVIHKKNWKQHISSMQDFKDPTIILNQKLQIEFANVHFVEFIGSSFSQVIDQHISVFSFDFQPFFKLNTPNALLKIINDSTQFQSGTYTINWIFRHSTLKTKKPTSVSITFIRLENKNLAELIIKPDQNTILENETNQSTEKAKSTQVSRLIEKEGVVSTSQMEKQISQIFQESQTFVKGKNLEEKTQKVSESFSELEKFIQNCIEQKNQTIQKLSENLLKQRKQNSKQIQKLESLLEFRMDGMEAVKSQKRELLRENQILKKKLKQIKPLYDKQKNFIFHLNDLMEVDKFLQDDSTKKSVDNSFGEISEFSEDEFEVSDKN</sequence>
<proteinExistence type="predicted"/>
<evidence type="ECO:0000256" key="1">
    <source>
        <dbReference type="SAM" id="Coils"/>
    </source>
</evidence>
<gene>
    <name evidence="2" type="ORF">M0811_08619</name>
</gene>
<name>A0A9Q0LIG7_ANAIG</name>
<accession>A0A9Q0LIG7</accession>